<gene>
    <name evidence="7" type="ORF">D3H65_10410</name>
</gene>
<evidence type="ECO:0000256" key="4">
    <source>
        <dbReference type="ARBA" id="ARBA00022989"/>
    </source>
</evidence>
<keyword evidence="2" id="KW-1003">Cell membrane</keyword>
<comment type="subcellular location">
    <subcellularLocation>
        <location evidence="1">Cell membrane</location>
        <topology evidence="1">Multi-pass membrane protein</topology>
    </subcellularLocation>
</comment>
<dbReference type="EMBL" id="CP032157">
    <property type="protein sequence ID" value="AXY74363.1"/>
    <property type="molecule type" value="Genomic_DNA"/>
</dbReference>
<keyword evidence="8" id="KW-1185">Reference proteome</keyword>
<dbReference type="GO" id="GO:0005886">
    <property type="term" value="C:plasma membrane"/>
    <property type="evidence" value="ECO:0007669"/>
    <property type="project" value="UniProtKB-SubCell"/>
</dbReference>
<dbReference type="GO" id="GO:0006865">
    <property type="term" value="P:amino acid transport"/>
    <property type="evidence" value="ECO:0007669"/>
    <property type="project" value="InterPro"/>
</dbReference>
<organism evidence="7 8">
    <name type="scientific">Paraflavitalea soli</name>
    <dbReference type="NCBI Taxonomy" id="2315862"/>
    <lineage>
        <taxon>Bacteria</taxon>
        <taxon>Pseudomonadati</taxon>
        <taxon>Bacteroidota</taxon>
        <taxon>Chitinophagia</taxon>
        <taxon>Chitinophagales</taxon>
        <taxon>Chitinophagaceae</taxon>
        <taxon>Paraflavitalea</taxon>
    </lineage>
</organism>
<dbReference type="InterPro" id="IPR001123">
    <property type="entry name" value="LeuE-type"/>
</dbReference>
<evidence type="ECO:0000313" key="8">
    <source>
        <dbReference type="Proteomes" id="UP000263900"/>
    </source>
</evidence>
<evidence type="ECO:0000256" key="1">
    <source>
        <dbReference type="ARBA" id="ARBA00004651"/>
    </source>
</evidence>
<evidence type="ECO:0000256" key="3">
    <source>
        <dbReference type="ARBA" id="ARBA00022692"/>
    </source>
</evidence>
<evidence type="ECO:0008006" key="9">
    <source>
        <dbReference type="Google" id="ProtNLM"/>
    </source>
</evidence>
<dbReference type="AlphaFoldDB" id="A0A3B7MM35"/>
<keyword evidence="5 6" id="KW-0472">Membrane</keyword>
<feature type="transmembrane region" description="Helical" evidence="6">
    <location>
        <begin position="39"/>
        <end position="59"/>
    </location>
</feature>
<feature type="transmembrane region" description="Helical" evidence="6">
    <location>
        <begin position="6"/>
        <end position="27"/>
    </location>
</feature>
<feature type="transmembrane region" description="Helical" evidence="6">
    <location>
        <begin position="188"/>
        <end position="207"/>
    </location>
</feature>
<dbReference type="RefSeq" id="WP_119050250.1">
    <property type="nucleotide sequence ID" value="NZ_CP032157.1"/>
</dbReference>
<dbReference type="OrthoDB" id="9342487at2"/>
<feature type="transmembrane region" description="Helical" evidence="6">
    <location>
        <begin position="145"/>
        <end position="168"/>
    </location>
</feature>
<evidence type="ECO:0000256" key="2">
    <source>
        <dbReference type="ARBA" id="ARBA00022475"/>
    </source>
</evidence>
<reference evidence="7 8" key="1">
    <citation type="submission" date="2018-09" db="EMBL/GenBank/DDBJ databases">
        <title>Genome sequencing of strain 6GH32-13.</title>
        <authorList>
            <person name="Weon H.-Y."/>
            <person name="Heo J."/>
            <person name="Kwon S.-W."/>
        </authorList>
    </citation>
    <scope>NUCLEOTIDE SEQUENCE [LARGE SCALE GENOMIC DNA]</scope>
    <source>
        <strain evidence="7 8">5GH32-13</strain>
    </source>
</reference>
<evidence type="ECO:0000313" key="7">
    <source>
        <dbReference type="EMBL" id="AXY74363.1"/>
    </source>
</evidence>
<dbReference type="Pfam" id="PF01810">
    <property type="entry name" value="LysE"/>
    <property type="match status" value="1"/>
</dbReference>
<feature type="transmembrane region" description="Helical" evidence="6">
    <location>
        <begin position="112"/>
        <end position="133"/>
    </location>
</feature>
<evidence type="ECO:0000256" key="5">
    <source>
        <dbReference type="ARBA" id="ARBA00023136"/>
    </source>
</evidence>
<protein>
    <recommendedName>
        <fullName evidence="9">Lysine transporter LysE</fullName>
    </recommendedName>
</protein>
<dbReference type="KEGG" id="pseg:D3H65_10410"/>
<feature type="transmembrane region" description="Helical" evidence="6">
    <location>
        <begin position="71"/>
        <end position="91"/>
    </location>
</feature>
<accession>A0A3B7MM35</accession>
<proteinExistence type="predicted"/>
<dbReference type="Proteomes" id="UP000263900">
    <property type="component" value="Chromosome"/>
</dbReference>
<keyword evidence="4 6" id="KW-1133">Transmembrane helix</keyword>
<evidence type="ECO:0000256" key="6">
    <source>
        <dbReference type="SAM" id="Phobius"/>
    </source>
</evidence>
<sequence length="210" mass="23333">MTAFINFLLSFTFSFTGSLAPGTVNLSSLQLGLDNKAYLAWRFALAAAIMEYIYAFLAVTFEKLITSSPVIVQNFHLIAAVVMLTLGILNIRSASKPTNLSVRLQNSGFRRGLVLGILNPLAMPYWIGMVAYLKSQHWIDLSTTVQLHSFLIGVSAGVFTLLVLVAYLASRVIRLLRENQLIRKIPGYLMLILGIYALIRYIVMLLFPAT</sequence>
<name>A0A3B7MM35_9BACT</name>
<keyword evidence="3 6" id="KW-0812">Transmembrane</keyword>